<comment type="caution">
    <text evidence="9">The sequence shown here is derived from an EMBL/GenBank/DDBJ whole genome shotgun (WGS) entry which is preliminary data.</text>
</comment>
<dbReference type="GO" id="GO:0030154">
    <property type="term" value="P:cell differentiation"/>
    <property type="evidence" value="ECO:0007669"/>
    <property type="project" value="TreeGrafter"/>
</dbReference>
<evidence type="ECO:0000256" key="7">
    <source>
        <dbReference type="SAM" id="MobiDB-lite"/>
    </source>
</evidence>
<dbReference type="PANTHER" id="PTHR24340">
    <property type="entry name" value="HOMEOBOX PROTEIN NKX"/>
    <property type="match status" value="1"/>
</dbReference>
<protein>
    <recommendedName>
        <fullName evidence="8">Homeobox domain-containing protein</fullName>
    </recommendedName>
</protein>
<dbReference type="EMBL" id="JAIWYP010000008">
    <property type="protein sequence ID" value="KAH3789973.1"/>
    <property type="molecule type" value="Genomic_DNA"/>
</dbReference>
<evidence type="ECO:0000259" key="8">
    <source>
        <dbReference type="PROSITE" id="PS50071"/>
    </source>
</evidence>
<dbReference type="PROSITE" id="PS00027">
    <property type="entry name" value="HOMEOBOX_1"/>
    <property type="match status" value="1"/>
</dbReference>
<dbReference type="GO" id="GO:0000981">
    <property type="term" value="F:DNA-binding transcription factor activity, RNA polymerase II-specific"/>
    <property type="evidence" value="ECO:0007669"/>
    <property type="project" value="InterPro"/>
</dbReference>
<dbReference type="GO" id="GO:0005634">
    <property type="term" value="C:nucleus"/>
    <property type="evidence" value="ECO:0007669"/>
    <property type="project" value="UniProtKB-SubCell"/>
</dbReference>
<dbReference type="Gene3D" id="1.10.10.60">
    <property type="entry name" value="Homeodomain-like"/>
    <property type="match status" value="1"/>
</dbReference>
<dbReference type="InterPro" id="IPR050394">
    <property type="entry name" value="Homeobox_NK-like"/>
</dbReference>
<dbReference type="GO" id="GO:0000978">
    <property type="term" value="F:RNA polymerase II cis-regulatory region sequence-specific DNA binding"/>
    <property type="evidence" value="ECO:0007669"/>
    <property type="project" value="TreeGrafter"/>
</dbReference>
<feature type="region of interest" description="Disordered" evidence="7">
    <location>
        <begin position="91"/>
        <end position="175"/>
    </location>
</feature>
<dbReference type="PANTHER" id="PTHR24340:SF112">
    <property type="entry name" value="VENT HOMEOBOX"/>
    <property type="match status" value="1"/>
</dbReference>
<dbReference type="SUPFAM" id="SSF46689">
    <property type="entry name" value="Homeodomain-like"/>
    <property type="match status" value="1"/>
</dbReference>
<comment type="subcellular location">
    <subcellularLocation>
        <location evidence="1 5 6">Nucleus</location>
    </subcellularLocation>
</comment>
<reference evidence="9" key="2">
    <citation type="submission" date="2020-11" db="EMBL/GenBank/DDBJ databases">
        <authorList>
            <person name="McCartney M.A."/>
            <person name="Auch B."/>
            <person name="Kono T."/>
            <person name="Mallez S."/>
            <person name="Becker A."/>
            <person name="Gohl D.M."/>
            <person name="Silverstein K.A.T."/>
            <person name="Koren S."/>
            <person name="Bechman K.B."/>
            <person name="Herman A."/>
            <person name="Abrahante J.E."/>
            <person name="Garbe J."/>
        </authorList>
    </citation>
    <scope>NUCLEOTIDE SEQUENCE</scope>
    <source>
        <strain evidence="9">Duluth1</strain>
        <tissue evidence="9">Whole animal</tissue>
    </source>
</reference>
<sequence length="403" mass="44383">MLLEPRKAPKRQSFSIESLAVSSHVEHAIEAVSPPCGSFPSRSSANHMSSAADHNLNISQEQRWLEFQEFYNARGLSLRIDEGNVSVCDFTSSGTIPEVSTSTPKMPSPKRRRLHSTSTPPSSSDDSAADDKNATDDSSLTGFPDEEKCSPISTSASSAFSDNESTCSDSSARRKKVRTAFTGDQLKELERRYKTQKYLTASDRTHLANTLKLKEQQVKTWYQNRRMKEKRQQREDEESRAFCLPTGGVDISQLTALGIRPPPFHLASPSAATAGNGAQSSQLSPLDRDWRLLSDDIPPAFTGRLPSPVDVSLQRGSVVDTAKIPSPYLNNHATYALGVERQFPNGHATPKDLFKVSAYEASPQLFSRPYNFQRPIPLYPGVTNIGTSMTSPMSSFAYTGQRS</sequence>
<reference evidence="9" key="1">
    <citation type="journal article" date="2019" name="bioRxiv">
        <title>The Genome of the Zebra Mussel, Dreissena polymorpha: A Resource for Invasive Species Research.</title>
        <authorList>
            <person name="McCartney M.A."/>
            <person name="Auch B."/>
            <person name="Kono T."/>
            <person name="Mallez S."/>
            <person name="Zhang Y."/>
            <person name="Obille A."/>
            <person name="Becker A."/>
            <person name="Abrahante J.E."/>
            <person name="Garbe J."/>
            <person name="Badalamenti J.P."/>
            <person name="Herman A."/>
            <person name="Mangelson H."/>
            <person name="Liachko I."/>
            <person name="Sullivan S."/>
            <person name="Sone E.D."/>
            <person name="Koren S."/>
            <person name="Silverstein K.A.T."/>
            <person name="Beckman K.B."/>
            <person name="Gohl D.M."/>
        </authorList>
    </citation>
    <scope>NUCLEOTIDE SEQUENCE</scope>
    <source>
        <strain evidence="9">Duluth1</strain>
        <tissue evidence="9">Whole animal</tissue>
    </source>
</reference>
<dbReference type="InterPro" id="IPR001356">
    <property type="entry name" value="HD"/>
</dbReference>
<keyword evidence="2 5" id="KW-0238">DNA-binding</keyword>
<evidence type="ECO:0000256" key="3">
    <source>
        <dbReference type="ARBA" id="ARBA00023155"/>
    </source>
</evidence>
<dbReference type="AlphaFoldDB" id="A0A9D4F2S8"/>
<feature type="compositionally biased region" description="Low complexity" evidence="7">
    <location>
        <begin position="150"/>
        <end position="165"/>
    </location>
</feature>
<dbReference type="InterPro" id="IPR009057">
    <property type="entry name" value="Homeodomain-like_sf"/>
</dbReference>
<evidence type="ECO:0000256" key="2">
    <source>
        <dbReference type="ARBA" id="ARBA00023125"/>
    </source>
</evidence>
<evidence type="ECO:0000256" key="1">
    <source>
        <dbReference type="ARBA" id="ARBA00004123"/>
    </source>
</evidence>
<keyword evidence="3 5" id="KW-0371">Homeobox</keyword>
<dbReference type="Proteomes" id="UP000828390">
    <property type="component" value="Unassembled WGS sequence"/>
</dbReference>
<evidence type="ECO:0000256" key="4">
    <source>
        <dbReference type="ARBA" id="ARBA00023242"/>
    </source>
</evidence>
<dbReference type="PROSITE" id="PS50071">
    <property type="entry name" value="HOMEOBOX_2"/>
    <property type="match status" value="1"/>
</dbReference>
<proteinExistence type="predicted"/>
<dbReference type="CDD" id="cd00086">
    <property type="entry name" value="homeodomain"/>
    <property type="match status" value="1"/>
</dbReference>
<accession>A0A9D4F2S8</accession>
<feature type="compositionally biased region" description="Polar residues" evidence="7">
    <location>
        <begin position="91"/>
        <end position="105"/>
    </location>
</feature>
<evidence type="ECO:0000256" key="6">
    <source>
        <dbReference type="RuleBase" id="RU000682"/>
    </source>
</evidence>
<dbReference type="Pfam" id="PF00046">
    <property type="entry name" value="Homeodomain"/>
    <property type="match status" value="1"/>
</dbReference>
<gene>
    <name evidence="9" type="ORF">DPMN_168166</name>
</gene>
<feature type="domain" description="Homeobox" evidence="8">
    <location>
        <begin position="172"/>
        <end position="232"/>
    </location>
</feature>
<dbReference type="OrthoDB" id="6268633at2759"/>
<organism evidence="9 10">
    <name type="scientific">Dreissena polymorpha</name>
    <name type="common">Zebra mussel</name>
    <name type="synonym">Mytilus polymorpha</name>
    <dbReference type="NCBI Taxonomy" id="45954"/>
    <lineage>
        <taxon>Eukaryota</taxon>
        <taxon>Metazoa</taxon>
        <taxon>Spiralia</taxon>
        <taxon>Lophotrochozoa</taxon>
        <taxon>Mollusca</taxon>
        <taxon>Bivalvia</taxon>
        <taxon>Autobranchia</taxon>
        <taxon>Heteroconchia</taxon>
        <taxon>Euheterodonta</taxon>
        <taxon>Imparidentia</taxon>
        <taxon>Neoheterodontei</taxon>
        <taxon>Myida</taxon>
        <taxon>Dreissenoidea</taxon>
        <taxon>Dreissenidae</taxon>
        <taxon>Dreissena</taxon>
    </lineage>
</organism>
<keyword evidence="10" id="KW-1185">Reference proteome</keyword>
<feature type="DNA-binding region" description="Homeobox" evidence="5">
    <location>
        <begin position="174"/>
        <end position="233"/>
    </location>
</feature>
<dbReference type="SMART" id="SM00389">
    <property type="entry name" value="HOX"/>
    <property type="match status" value="1"/>
</dbReference>
<feature type="compositionally biased region" description="Low complexity" evidence="7">
    <location>
        <begin position="116"/>
        <end position="126"/>
    </location>
</feature>
<evidence type="ECO:0000256" key="5">
    <source>
        <dbReference type="PROSITE-ProRule" id="PRU00108"/>
    </source>
</evidence>
<keyword evidence="4 5" id="KW-0539">Nucleus</keyword>
<evidence type="ECO:0000313" key="9">
    <source>
        <dbReference type="EMBL" id="KAH3789973.1"/>
    </source>
</evidence>
<dbReference type="InterPro" id="IPR017970">
    <property type="entry name" value="Homeobox_CS"/>
</dbReference>
<evidence type="ECO:0000313" key="10">
    <source>
        <dbReference type="Proteomes" id="UP000828390"/>
    </source>
</evidence>
<name>A0A9D4F2S8_DREPO</name>